<dbReference type="CDD" id="cd02205">
    <property type="entry name" value="CBS_pair_SF"/>
    <property type="match status" value="2"/>
</dbReference>
<dbReference type="AlphaFoldDB" id="A0A5P8P2L9"/>
<evidence type="ECO:0000259" key="5">
    <source>
        <dbReference type="PROSITE" id="PS51371"/>
    </source>
</evidence>
<evidence type="ECO:0000256" key="1">
    <source>
        <dbReference type="ARBA" id="ARBA00012528"/>
    </source>
</evidence>
<evidence type="ECO:0000256" key="2">
    <source>
        <dbReference type="ARBA" id="ARBA00034247"/>
    </source>
</evidence>
<keyword evidence="7" id="KW-1185">Reference proteome</keyword>
<name>A0A5P8P2L9_9BACT</name>
<dbReference type="PROSITE" id="PS51371">
    <property type="entry name" value="CBS"/>
    <property type="match status" value="3"/>
</dbReference>
<sequence length="444" mass="50441">MKFPLIREVASTDIIHVDIEDSISKAMDVMIKHNHRNVIVKDDDVYKILTVTDVLKIQNDDFDLNLPLKNLLLEKIPTIRADANVLETMEYLNNPMEYICAINSDNTPYGLITHTDITSHIDPHTLMDNYRLIDFLKIGRKMKIVSKDALISSILPEIIDGSFDHVLVVNDMKPVGILTTKDLMLLIKQKERLNVKVSKFMSSPVESIDRNASIKEALEFINKKHYKRVVVVDEEGKIISVISQKDLISLTYSKWATLVKEYQEELREINSMLTSKTIEYETIASTDNLTGLYNRYKFSELYTSSYASMIQRHNSMSLVLIDIDNFKKINDTHGHNIGDKVLVEVARILLEALRNIDIVARWGGEEFIVLLPTADLDKAITIAENLRKEIELSEIDIVGHISVSLGVAVVKEGEEMSDVIHRADKALYLAKNSGKNCVKTEEDV</sequence>
<dbReference type="Pfam" id="PF00571">
    <property type="entry name" value="CBS"/>
    <property type="match status" value="4"/>
</dbReference>
<keyword evidence="3" id="KW-0129">CBS domain</keyword>
<dbReference type="PANTHER" id="PTHR45138:SF9">
    <property type="entry name" value="DIGUANYLATE CYCLASE DGCM-RELATED"/>
    <property type="match status" value="1"/>
</dbReference>
<dbReference type="PANTHER" id="PTHR45138">
    <property type="entry name" value="REGULATORY COMPONENTS OF SENSORY TRANSDUCTION SYSTEM"/>
    <property type="match status" value="1"/>
</dbReference>
<dbReference type="Proteomes" id="UP000326944">
    <property type="component" value="Chromosome"/>
</dbReference>
<evidence type="ECO:0000313" key="7">
    <source>
        <dbReference type="Proteomes" id="UP000326944"/>
    </source>
</evidence>
<comment type="catalytic activity">
    <reaction evidence="2">
        <text>2 GTP = 3',3'-c-di-GMP + 2 diphosphate</text>
        <dbReference type="Rhea" id="RHEA:24898"/>
        <dbReference type="ChEBI" id="CHEBI:33019"/>
        <dbReference type="ChEBI" id="CHEBI:37565"/>
        <dbReference type="ChEBI" id="CHEBI:58805"/>
        <dbReference type="EC" id="2.7.7.65"/>
    </reaction>
</comment>
<dbReference type="EC" id="2.7.7.65" evidence="1"/>
<dbReference type="GO" id="GO:0052621">
    <property type="term" value="F:diguanylate cyclase activity"/>
    <property type="evidence" value="ECO:0007669"/>
    <property type="project" value="UniProtKB-EC"/>
</dbReference>
<dbReference type="CDD" id="cd01949">
    <property type="entry name" value="GGDEF"/>
    <property type="match status" value="1"/>
</dbReference>
<dbReference type="InterPro" id="IPR029787">
    <property type="entry name" value="Nucleotide_cyclase"/>
</dbReference>
<feature type="domain" description="CBS" evidence="5">
    <location>
        <begin position="201"/>
        <end position="257"/>
    </location>
</feature>
<dbReference type="SMART" id="SM00267">
    <property type="entry name" value="GGDEF"/>
    <property type="match status" value="1"/>
</dbReference>
<dbReference type="NCBIfam" id="TIGR00254">
    <property type="entry name" value="GGDEF"/>
    <property type="match status" value="1"/>
</dbReference>
<dbReference type="InterPro" id="IPR050469">
    <property type="entry name" value="Diguanylate_Cyclase"/>
</dbReference>
<evidence type="ECO:0000256" key="3">
    <source>
        <dbReference type="PROSITE-ProRule" id="PRU00703"/>
    </source>
</evidence>
<dbReference type="Gene3D" id="3.10.580.10">
    <property type="entry name" value="CBS-domain"/>
    <property type="match status" value="2"/>
</dbReference>
<dbReference type="SUPFAM" id="SSF54631">
    <property type="entry name" value="CBS-domain pair"/>
    <property type="match status" value="2"/>
</dbReference>
<organism evidence="6 7">
    <name type="scientific">Sulfurimonas lithotrophica</name>
    <dbReference type="NCBI Taxonomy" id="2590022"/>
    <lineage>
        <taxon>Bacteria</taxon>
        <taxon>Pseudomonadati</taxon>
        <taxon>Campylobacterota</taxon>
        <taxon>Epsilonproteobacteria</taxon>
        <taxon>Campylobacterales</taxon>
        <taxon>Sulfurimonadaceae</taxon>
        <taxon>Sulfurimonas</taxon>
    </lineage>
</organism>
<evidence type="ECO:0000259" key="4">
    <source>
        <dbReference type="PROSITE" id="PS50887"/>
    </source>
</evidence>
<dbReference type="SMART" id="SM00116">
    <property type="entry name" value="CBS"/>
    <property type="match status" value="4"/>
</dbReference>
<feature type="domain" description="GGDEF" evidence="4">
    <location>
        <begin position="314"/>
        <end position="443"/>
    </location>
</feature>
<dbReference type="OrthoDB" id="8554767at2"/>
<gene>
    <name evidence="6" type="ORF">FJR48_08810</name>
</gene>
<proteinExistence type="predicted"/>
<dbReference type="InterPro" id="IPR046342">
    <property type="entry name" value="CBS_dom_sf"/>
</dbReference>
<dbReference type="SUPFAM" id="SSF55073">
    <property type="entry name" value="Nucleotide cyclase"/>
    <property type="match status" value="1"/>
</dbReference>
<evidence type="ECO:0000313" key="6">
    <source>
        <dbReference type="EMBL" id="QFR49820.1"/>
    </source>
</evidence>
<dbReference type="KEGG" id="sulg:FJR48_08810"/>
<dbReference type="EMBL" id="CP043617">
    <property type="protein sequence ID" value="QFR49820.1"/>
    <property type="molecule type" value="Genomic_DNA"/>
</dbReference>
<dbReference type="Pfam" id="PF00990">
    <property type="entry name" value="GGDEF"/>
    <property type="match status" value="1"/>
</dbReference>
<dbReference type="RefSeq" id="WP_152307767.1">
    <property type="nucleotide sequence ID" value="NZ_CP043617.1"/>
</dbReference>
<dbReference type="InterPro" id="IPR000644">
    <property type="entry name" value="CBS_dom"/>
</dbReference>
<protein>
    <recommendedName>
        <fullName evidence="1">diguanylate cyclase</fullName>
        <ecNumber evidence="1">2.7.7.65</ecNumber>
    </recommendedName>
</protein>
<dbReference type="PROSITE" id="PS50887">
    <property type="entry name" value="GGDEF"/>
    <property type="match status" value="1"/>
</dbReference>
<dbReference type="InterPro" id="IPR000160">
    <property type="entry name" value="GGDEF_dom"/>
</dbReference>
<reference evidence="6 7" key="1">
    <citation type="submission" date="2019-09" db="EMBL/GenBank/DDBJ databases">
        <title>Sulfurimonas gotlandica sp. nov., a chemoautotrophic and psychrotolerant epsilonproteobacterium isolated from a pelagic redoxcline, and an emended description of the genus Sulfurimonas.</title>
        <authorList>
            <person name="Wang S."/>
            <person name="Jiang L."/>
            <person name="Shao S."/>
        </authorList>
    </citation>
    <scope>NUCLEOTIDE SEQUENCE [LARGE SCALE GENOMIC DNA]</scope>
    <source>
        <strain evidence="6 7">GYSZ_1</strain>
    </source>
</reference>
<feature type="domain" description="CBS" evidence="5">
    <location>
        <begin position="10"/>
        <end position="64"/>
    </location>
</feature>
<dbReference type="Gene3D" id="3.30.70.270">
    <property type="match status" value="1"/>
</dbReference>
<dbReference type="InterPro" id="IPR043128">
    <property type="entry name" value="Rev_trsase/Diguanyl_cyclase"/>
</dbReference>
<feature type="domain" description="CBS" evidence="5">
    <location>
        <begin position="138"/>
        <end position="195"/>
    </location>
</feature>
<accession>A0A5P8P2L9</accession>
<dbReference type="FunFam" id="3.30.70.270:FF:000001">
    <property type="entry name" value="Diguanylate cyclase domain protein"/>
    <property type="match status" value="1"/>
</dbReference>